<accession>A0A1F5SLL7</accession>
<name>A0A1F5SLL7_9BACT</name>
<evidence type="ECO:0000313" key="4">
    <source>
        <dbReference type="EMBL" id="OGF27570.1"/>
    </source>
</evidence>
<dbReference type="InterPro" id="IPR028098">
    <property type="entry name" value="Glyco_trans_4-like_N"/>
</dbReference>
<dbReference type="PANTHER" id="PTHR46401:SF2">
    <property type="entry name" value="GLYCOSYLTRANSFERASE WBBK-RELATED"/>
    <property type="match status" value="1"/>
</dbReference>
<dbReference type="STRING" id="1797994.A2227_01855"/>
<dbReference type="Pfam" id="PF13439">
    <property type="entry name" value="Glyco_transf_4"/>
    <property type="match status" value="1"/>
</dbReference>
<dbReference type="AlphaFoldDB" id="A0A1F5SLL7"/>
<feature type="domain" description="Glycosyltransferase subfamily 4-like N-terminal" evidence="3">
    <location>
        <begin position="17"/>
        <end position="178"/>
    </location>
</feature>
<comment type="caution">
    <text evidence="4">The sequence shown here is derived from an EMBL/GenBank/DDBJ whole genome shotgun (WGS) entry which is preliminary data.</text>
</comment>
<dbReference type="EMBL" id="MFGB01000007">
    <property type="protein sequence ID" value="OGF27570.1"/>
    <property type="molecule type" value="Genomic_DNA"/>
</dbReference>
<organism evidence="4 5">
    <name type="scientific">Candidatus Falkowbacteria bacterium RIFOXYA2_FULL_47_19</name>
    <dbReference type="NCBI Taxonomy" id="1797994"/>
    <lineage>
        <taxon>Bacteria</taxon>
        <taxon>Candidatus Falkowiibacteriota</taxon>
    </lineage>
</organism>
<protein>
    <recommendedName>
        <fullName evidence="6">Glycosyl transferase family 1 domain-containing protein</fullName>
    </recommendedName>
</protein>
<evidence type="ECO:0000256" key="1">
    <source>
        <dbReference type="ARBA" id="ARBA00022679"/>
    </source>
</evidence>
<dbReference type="InterPro" id="IPR001296">
    <property type="entry name" value="Glyco_trans_1"/>
</dbReference>
<dbReference type="Gene3D" id="3.40.50.2000">
    <property type="entry name" value="Glycogen Phosphorylase B"/>
    <property type="match status" value="2"/>
</dbReference>
<reference evidence="4 5" key="1">
    <citation type="journal article" date="2016" name="Nat. Commun.">
        <title>Thousands of microbial genomes shed light on interconnected biogeochemical processes in an aquifer system.</title>
        <authorList>
            <person name="Anantharaman K."/>
            <person name="Brown C.T."/>
            <person name="Hug L.A."/>
            <person name="Sharon I."/>
            <person name="Castelle C.J."/>
            <person name="Probst A.J."/>
            <person name="Thomas B.C."/>
            <person name="Singh A."/>
            <person name="Wilkins M.J."/>
            <person name="Karaoz U."/>
            <person name="Brodie E.L."/>
            <person name="Williams K.H."/>
            <person name="Hubbard S.S."/>
            <person name="Banfield J.F."/>
        </authorList>
    </citation>
    <scope>NUCLEOTIDE SEQUENCE [LARGE SCALE GENOMIC DNA]</scope>
</reference>
<gene>
    <name evidence="4" type="ORF">A2227_01855</name>
</gene>
<evidence type="ECO:0000313" key="5">
    <source>
        <dbReference type="Proteomes" id="UP000178367"/>
    </source>
</evidence>
<dbReference type="GO" id="GO:0016757">
    <property type="term" value="F:glycosyltransferase activity"/>
    <property type="evidence" value="ECO:0007669"/>
    <property type="project" value="InterPro"/>
</dbReference>
<evidence type="ECO:0000259" key="3">
    <source>
        <dbReference type="Pfam" id="PF13439"/>
    </source>
</evidence>
<feature type="domain" description="Glycosyl transferase family 1" evidence="2">
    <location>
        <begin position="196"/>
        <end position="353"/>
    </location>
</feature>
<dbReference type="SUPFAM" id="SSF53756">
    <property type="entry name" value="UDP-Glycosyltransferase/glycogen phosphorylase"/>
    <property type="match status" value="1"/>
</dbReference>
<dbReference type="Proteomes" id="UP000178367">
    <property type="component" value="Unassembled WGS sequence"/>
</dbReference>
<dbReference type="Pfam" id="PF00534">
    <property type="entry name" value="Glycos_transf_1"/>
    <property type="match status" value="1"/>
</dbReference>
<evidence type="ECO:0008006" key="6">
    <source>
        <dbReference type="Google" id="ProtNLM"/>
    </source>
</evidence>
<dbReference type="PANTHER" id="PTHR46401">
    <property type="entry name" value="GLYCOSYLTRANSFERASE WBBK-RELATED"/>
    <property type="match status" value="1"/>
</dbReference>
<evidence type="ECO:0000259" key="2">
    <source>
        <dbReference type="Pfam" id="PF00534"/>
    </source>
</evidence>
<dbReference type="FunFam" id="3.40.50.2000:FF:000119">
    <property type="entry name" value="Glycosyl transferase group 1"/>
    <property type="match status" value="1"/>
</dbReference>
<proteinExistence type="predicted"/>
<keyword evidence="1" id="KW-0808">Transferase</keyword>
<sequence>MKIGIDIRTLMDENWSGVSGYTYNLVRKILEVDRSREYRLFYNSGRDVSSRIPEFNADNARVVRIRYPNKIFNYFMQKTLSRPKIDRLLGVERFIAPHINFLSLSSRCRKIITVHDLSFLRYPEFFSLRKNIWHRALNVKKILKEFDMIAAVSENTKRDIIELCGIDEARIKVIRPGISRRYQPLDRTEKREEFEAVRKKYGLPPNFILYVGNLEPRKNVPGLIRAYGIFRDANSGLRDMKLVIAGAKGWKSEDIFREWRESKYRQDIKFIGYIDEEDKVYIYNLAALFVYPSFYEGFGFPPLEAAACGVPVIAGSNSSLPEVVGQEALLVDSGNIAEIAGAISVVLNSSNPASFLATNRDKRQHRFSWENTAKGYLELLD</sequence>
<dbReference type="CDD" id="cd03809">
    <property type="entry name" value="GT4_MtfB-like"/>
    <property type="match status" value="1"/>
</dbReference>